<keyword evidence="3" id="KW-1185">Reference proteome</keyword>
<dbReference type="Proteomes" id="UP000761574">
    <property type="component" value="Unassembled WGS sequence"/>
</dbReference>
<dbReference type="SUPFAM" id="SSF49373">
    <property type="entry name" value="Invasin/intimin cell-adhesion fragments"/>
    <property type="match status" value="1"/>
</dbReference>
<dbReference type="InterPro" id="IPR008964">
    <property type="entry name" value="Invasin/intimin_cell_adhesion"/>
</dbReference>
<feature type="signal peptide" evidence="1">
    <location>
        <begin position="1"/>
        <end position="21"/>
    </location>
</feature>
<name>A0ABQ4NSG7_9GAMM</name>
<feature type="chain" id="PRO_5047126208" evidence="1">
    <location>
        <begin position="22"/>
        <end position="682"/>
    </location>
</feature>
<evidence type="ECO:0000256" key="1">
    <source>
        <dbReference type="SAM" id="SignalP"/>
    </source>
</evidence>
<evidence type="ECO:0000313" key="3">
    <source>
        <dbReference type="Proteomes" id="UP000761574"/>
    </source>
</evidence>
<dbReference type="PROSITE" id="PS51257">
    <property type="entry name" value="PROKAR_LIPOPROTEIN"/>
    <property type="match status" value="1"/>
</dbReference>
<gene>
    <name evidence="2" type="ORF">TUM4630_32500</name>
</gene>
<keyword evidence="1" id="KW-0732">Signal</keyword>
<proteinExistence type="predicted"/>
<dbReference type="InterPro" id="IPR013783">
    <property type="entry name" value="Ig-like_fold"/>
</dbReference>
<comment type="caution">
    <text evidence="2">The sequence shown here is derived from an EMBL/GenBank/DDBJ whole genome shotgun (WGS) entry which is preliminary data.</text>
</comment>
<sequence>MPTLHKILIALVCTMLLIACGGGDDNATPVCPNNVPCDLLAGNNDTVTDPQSEYEVTLTIVDATGKPLSSITSVSSARLIATINGINEPVIVTFNSTIGEIPIKTAVTNDMYQASVDIFSGTELGAGTVTASLVSGEEDTAIIVIGATNLTMGSGDPLQAGIAALGTNTLSAGGTTNVSVMVLNEDGQPFNEPAEVLFTSNCSNASTPLAQLDSPVTLVNGQASSTYTANGCSGQDKINVVVNTGSQVLTASATVMIQPAAAGSIRFIDAQPELIAIKTTGGQETSTVTFQVFDITGKPVANKSVRFRLNTEMGNLFLSNDEAVSDAKGFVKTVVNSGSVATSVRVLAQADSEIDNSELITQSSKLVISTGIPDQNSFTLRPNTFNPGTCESVEITAALADAFNNFPADGTAVIFTTEGGAIDGTCFTVDGQCSVEWRHLNPIPSDGRSTITATAIGEESFADTNGNGRFDLAEFNAYWTTGIDNRIFDMDEAFTDYNENGKYDPDALEELFDLNNDGEHTKRDGVYNGVLCALPPHIGCADGVNTSKSINIRDEVVIIMSTDVAQYNNLTITDSDGNDDGNQTLDIVDDKSGQITLNITNSLGNQMPAGTIVKFTSTIGEFVSQNSFIWPNTSALGGQTYGVIIQGEKMDATGYLTVTLSNACGFDATLLNIPIITTTSSN</sequence>
<dbReference type="EMBL" id="BPFB01000055">
    <property type="protein sequence ID" value="GIU02082.1"/>
    <property type="molecule type" value="Genomic_DNA"/>
</dbReference>
<reference evidence="2 3" key="1">
    <citation type="submission" date="2021-05" db="EMBL/GenBank/DDBJ databases">
        <title>Molecular characterization for Shewanella algae harboring chromosomal blaOXA-55-like strains isolated from clinical and environment sample.</title>
        <authorList>
            <person name="Ohama Y."/>
            <person name="Aoki K."/>
            <person name="Harada S."/>
            <person name="Moriya K."/>
            <person name="Ishii Y."/>
            <person name="Tateda K."/>
        </authorList>
    </citation>
    <scope>NUCLEOTIDE SEQUENCE [LARGE SCALE GENOMIC DNA]</scope>
    <source>
        <strain evidence="2 3">LMG 23746</strain>
    </source>
</reference>
<accession>A0ABQ4NSG7</accession>
<protein>
    <submittedName>
        <fullName evidence="2">Uncharacterized protein</fullName>
    </submittedName>
</protein>
<organism evidence="2 3">
    <name type="scientific">Shewanella algidipiscicola</name>
    <dbReference type="NCBI Taxonomy" id="614070"/>
    <lineage>
        <taxon>Bacteria</taxon>
        <taxon>Pseudomonadati</taxon>
        <taxon>Pseudomonadota</taxon>
        <taxon>Gammaproteobacteria</taxon>
        <taxon>Alteromonadales</taxon>
        <taxon>Shewanellaceae</taxon>
        <taxon>Shewanella</taxon>
    </lineage>
</organism>
<dbReference type="Gene3D" id="2.60.40.10">
    <property type="entry name" value="Immunoglobulins"/>
    <property type="match status" value="2"/>
</dbReference>
<evidence type="ECO:0000313" key="2">
    <source>
        <dbReference type="EMBL" id="GIU02082.1"/>
    </source>
</evidence>
<dbReference type="RefSeq" id="WP_119978975.1">
    <property type="nucleotide sequence ID" value="NZ_BPFB01000055.1"/>
</dbReference>